<feature type="transmembrane region" description="Helical" evidence="1">
    <location>
        <begin position="37"/>
        <end position="60"/>
    </location>
</feature>
<keyword evidence="1" id="KW-0472">Membrane</keyword>
<keyword evidence="1" id="KW-0812">Transmembrane</keyword>
<dbReference type="EMBL" id="AP018929">
    <property type="protein sequence ID" value="BBG25449.1"/>
    <property type="molecule type" value="Genomic_DNA"/>
</dbReference>
<evidence type="ECO:0000313" key="3">
    <source>
        <dbReference type="EMBL" id="BBG28243.1"/>
    </source>
</evidence>
<dbReference type="OrthoDB" id="43301at2157"/>
<dbReference type="STRING" id="1294262.GCA_001316085_00736"/>
<evidence type="ECO:0008006" key="6">
    <source>
        <dbReference type="Google" id="ProtNLM"/>
    </source>
</evidence>
<feature type="transmembrane region" description="Helical" evidence="1">
    <location>
        <begin position="125"/>
        <end position="149"/>
    </location>
</feature>
<evidence type="ECO:0000256" key="1">
    <source>
        <dbReference type="SAM" id="Phobius"/>
    </source>
</evidence>
<dbReference type="EMBL" id="AP018930">
    <property type="protein sequence ID" value="BBG28243.1"/>
    <property type="molecule type" value="Genomic_DNA"/>
</dbReference>
<dbReference type="RefSeq" id="WP_054845278.1">
    <property type="nucleotide sequence ID" value="NZ_AP018929.1"/>
</dbReference>
<feature type="transmembrane region" description="Helical" evidence="1">
    <location>
        <begin position="98"/>
        <end position="119"/>
    </location>
</feature>
<dbReference type="Proteomes" id="UP000325030">
    <property type="component" value="Chromosome"/>
</dbReference>
<dbReference type="KEGG" id="step:IC006_2785"/>
<dbReference type="Proteomes" id="UP000322983">
    <property type="component" value="Chromosome"/>
</dbReference>
<proteinExistence type="predicted"/>
<accession>A0A510DZ68</accession>
<reference evidence="5" key="1">
    <citation type="submission" date="2018-09" db="EMBL/GenBank/DDBJ databases">
        <title>Complete Genome Sequencing of Sulfolobus sp. JCM 16834.</title>
        <authorList>
            <person name="Kato S."/>
            <person name="Itoh T."/>
            <person name="Ohkuma M."/>
        </authorList>
    </citation>
    <scope>NUCLEOTIDE SEQUENCE [LARGE SCALE GENOMIC DNA]</scope>
    <source>
        <strain evidence="5">IC-007</strain>
    </source>
</reference>
<protein>
    <recommendedName>
        <fullName evidence="6">Nickel/cobalt efflux system</fullName>
    </recommendedName>
</protein>
<dbReference type="GeneID" id="41719067"/>
<name>A0A510DZ68_9CREN</name>
<accession>A0A510E6T2</accession>
<feature type="transmembrane region" description="Helical" evidence="1">
    <location>
        <begin position="156"/>
        <end position="175"/>
    </location>
</feature>
<sequence length="179" mass="19635">MEYLISVLFSLTIGIGHGIEPDHVSTARLYKKDYKKIIKFAMFHSAGYLIIAIPLVYLASLFEEEIIILADAIGIIFGALLLVETITGREFDIEPKFAGTLQGSVVLTPSKILTIILAFSSAFPFNVLILLAFALGSMTSIIALGLLTLIPERFSFIFNIAVSVITIAYILYQLITTIT</sequence>
<evidence type="ECO:0000313" key="2">
    <source>
        <dbReference type="EMBL" id="BBG25449.1"/>
    </source>
</evidence>
<gene>
    <name evidence="2" type="ORF">IC006_2785</name>
    <name evidence="3" type="ORF">IC007_2799</name>
</gene>
<feature type="transmembrane region" description="Helical" evidence="1">
    <location>
        <begin position="66"/>
        <end position="86"/>
    </location>
</feature>
<evidence type="ECO:0000313" key="4">
    <source>
        <dbReference type="Proteomes" id="UP000322983"/>
    </source>
</evidence>
<evidence type="ECO:0000313" key="5">
    <source>
        <dbReference type="Proteomes" id="UP000325030"/>
    </source>
</evidence>
<organism evidence="2 4">
    <name type="scientific">Sulfuracidifex tepidarius</name>
    <dbReference type="NCBI Taxonomy" id="1294262"/>
    <lineage>
        <taxon>Archaea</taxon>
        <taxon>Thermoproteota</taxon>
        <taxon>Thermoprotei</taxon>
        <taxon>Sulfolobales</taxon>
        <taxon>Sulfolobaceae</taxon>
        <taxon>Sulfuracidifex</taxon>
    </lineage>
</organism>
<keyword evidence="4" id="KW-1185">Reference proteome</keyword>
<keyword evidence="1" id="KW-1133">Transmembrane helix</keyword>
<reference evidence="2 4" key="2">
    <citation type="journal article" date="2020" name="Int. J. Syst. Evol. Microbiol.">
        <title>Sulfuracidifex tepidarius gen. nov., sp. nov. and transfer of Sulfolobus metallicus Huber and Stetter 1992 to the genus Sulfuracidifex as Sulfuracidifex metallicus comb. nov.</title>
        <authorList>
            <person name="Itoh T."/>
            <person name="Miura T."/>
            <person name="Sakai H.D."/>
            <person name="Kato S."/>
            <person name="Ohkuma M."/>
            <person name="Takashina T."/>
        </authorList>
    </citation>
    <scope>NUCLEOTIDE SEQUENCE [LARGE SCALE GENOMIC DNA]</scope>
    <source>
        <strain evidence="2 4">IC-006</strain>
        <strain evidence="3">IC-007</strain>
    </source>
</reference>
<dbReference type="AlphaFoldDB" id="A0A510DZ68"/>